<comment type="caution">
    <text evidence="1">The sequence shown here is derived from an EMBL/GenBank/DDBJ whole genome shotgun (WGS) entry which is preliminary data.</text>
</comment>
<name>A0A5B7ENK7_PORTR</name>
<accession>A0A5B7ENK7</accession>
<protein>
    <submittedName>
        <fullName evidence="1">Uncharacterized protein</fullName>
    </submittedName>
</protein>
<sequence length="114" mass="12514">MQELTDCVRGRSPQVAKEEFDDLRPAHRTTCPRGCGIVVSLDLGRSPCVGSNPTMYEYHLEALPFVDLQTAQDRSDEVHIVIGVGLLQVCSEVHEDDHCCLGAMLGIFKSVQDG</sequence>
<keyword evidence="2" id="KW-1185">Reference proteome</keyword>
<proteinExistence type="predicted"/>
<dbReference type="AlphaFoldDB" id="A0A5B7ENK7"/>
<dbReference type="Proteomes" id="UP000324222">
    <property type="component" value="Unassembled WGS sequence"/>
</dbReference>
<gene>
    <name evidence="1" type="ORF">E2C01_028208</name>
</gene>
<evidence type="ECO:0000313" key="2">
    <source>
        <dbReference type="Proteomes" id="UP000324222"/>
    </source>
</evidence>
<organism evidence="1 2">
    <name type="scientific">Portunus trituberculatus</name>
    <name type="common">Swimming crab</name>
    <name type="synonym">Neptunus trituberculatus</name>
    <dbReference type="NCBI Taxonomy" id="210409"/>
    <lineage>
        <taxon>Eukaryota</taxon>
        <taxon>Metazoa</taxon>
        <taxon>Ecdysozoa</taxon>
        <taxon>Arthropoda</taxon>
        <taxon>Crustacea</taxon>
        <taxon>Multicrustacea</taxon>
        <taxon>Malacostraca</taxon>
        <taxon>Eumalacostraca</taxon>
        <taxon>Eucarida</taxon>
        <taxon>Decapoda</taxon>
        <taxon>Pleocyemata</taxon>
        <taxon>Brachyura</taxon>
        <taxon>Eubrachyura</taxon>
        <taxon>Portunoidea</taxon>
        <taxon>Portunidae</taxon>
        <taxon>Portuninae</taxon>
        <taxon>Portunus</taxon>
    </lineage>
</organism>
<evidence type="ECO:0000313" key="1">
    <source>
        <dbReference type="EMBL" id="MPC34806.1"/>
    </source>
</evidence>
<dbReference type="EMBL" id="VSRR010003136">
    <property type="protein sequence ID" value="MPC34806.1"/>
    <property type="molecule type" value="Genomic_DNA"/>
</dbReference>
<reference evidence="1 2" key="1">
    <citation type="submission" date="2019-05" db="EMBL/GenBank/DDBJ databases">
        <title>Another draft genome of Portunus trituberculatus and its Hox gene families provides insights of decapod evolution.</title>
        <authorList>
            <person name="Jeong J.-H."/>
            <person name="Song I."/>
            <person name="Kim S."/>
            <person name="Choi T."/>
            <person name="Kim D."/>
            <person name="Ryu S."/>
            <person name="Kim W."/>
        </authorList>
    </citation>
    <scope>NUCLEOTIDE SEQUENCE [LARGE SCALE GENOMIC DNA]</scope>
    <source>
        <tissue evidence="1">Muscle</tissue>
    </source>
</reference>